<dbReference type="EMBL" id="CP060724">
    <property type="protein sequence ID" value="QNN74742.1"/>
    <property type="molecule type" value="Genomic_DNA"/>
</dbReference>
<organism evidence="1 2">
    <name type="scientific">Weissella diestrammenae</name>
    <dbReference type="NCBI Taxonomy" id="1162633"/>
    <lineage>
        <taxon>Bacteria</taxon>
        <taxon>Bacillati</taxon>
        <taxon>Bacillota</taxon>
        <taxon>Bacilli</taxon>
        <taxon>Lactobacillales</taxon>
        <taxon>Lactobacillaceae</taxon>
        <taxon>Weissella</taxon>
    </lineage>
</organism>
<accession>A0A7G9T3R7</accession>
<sequence>MAYINYLDYKKRIKFIETQLGSVDSAIQTLPILLSGVENQQALDQCTDIINRFNTDLRKLYDDLAMFNDIKF</sequence>
<evidence type="ECO:0000313" key="1">
    <source>
        <dbReference type="EMBL" id="QNN74742.1"/>
    </source>
</evidence>
<keyword evidence="2" id="KW-1185">Reference proteome</keyword>
<reference evidence="1 2" key="1">
    <citation type="submission" date="2020-08" db="EMBL/GenBank/DDBJ databases">
        <title>Genome sequence of Weissella diestrammenae KACC 16890T.</title>
        <authorList>
            <person name="Hyun D.-W."/>
            <person name="Bae J.-W."/>
        </authorList>
    </citation>
    <scope>NUCLEOTIDE SEQUENCE [LARGE SCALE GENOMIC DNA]</scope>
    <source>
        <strain evidence="1 2">KACC 16890</strain>
    </source>
</reference>
<protein>
    <submittedName>
        <fullName evidence="1">Uncharacterized protein</fullName>
    </submittedName>
</protein>
<evidence type="ECO:0000313" key="2">
    <source>
        <dbReference type="Proteomes" id="UP000515800"/>
    </source>
</evidence>
<dbReference type="AlphaFoldDB" id="A0A7G9T3R7"/>
<dbReference type="Proteomes" id="UP000515800">
    <property type="component" value="Chromosome"/>
</dbReference>
<dbReference type="KEGG" id="wdi:H9L19_04800"/>
<name>A0A7G9T3R7_9LACO</name>
<gene>
    <name evidence="1" type="ORF">H9L19_04800</name>
</gene>
<proteinExistence type="predicted"/>
<dbReference type="RefSeq" id="WP_187528577.1">
    <property type="nucleotide sequence ID" value="NZ_CP060724.1"/>
</dbReference>